<name>A0A2P2PUB6_RHIMU</name>
<accession>A0A2P2PUB6</accession>
<evidence type="ECO:0000256" key="1">
    <source>
        <dbReference type="SAM" id="MobiDB-lite"/>
    </source>
</evidence>
<dbReference type="AlphaFoldDB" id="A0A2P2PUB6"/>
<sequence>MYLVVANMRLLISESNSNSPSPSAAKHSAMDPLQDDLVGNHPRLCPRSPLA</sequence>
<protein>
    <submittedName>
        <fullName evidence="2">Uncharacterized protein</fullName>
    </submittedName>
</protein>
<feature type="region of interest" description="Disordered" evidence="1">
    <location>
        <begin position="14"/>
        <end position="51"/>
    </location>
</feature>
<organism evidence="2">
    <name type="scientific">Rhizophora mucronata</name>
    <name type="common">Asiatic mangrove</name>
    <dbReference type="NCBI Taxonomy" id="61149"/>
    <lineage>
        <taxon>Eukaryota</taxon>
        <taxon>Viridiplantae</taxon>
        <taxon>Streptophyta</taxon>
        <taxon>Embryophyta</taxon>
        <taxon>Tracheophyta</taxon>
        <taxon>Spermatophyta</taxon>
        <taxon>Magnoliopsida</taxon>
        <taxon>eudicotyledons</taxon>
        <taxon>Gunneridae</taxon>
        <taxon>Pentapetalae</taxon>
        <taxon>rosids</taxon>
        <taxon>fabids</taxon>
        <taxon>Malpighiales</taxon>
        <taxon>Rhizophoraceae</taxon>
        <taxon>Rhizophora</taxon>
    </lineage>
</organism>
<feature type="compositionally biased region" description="Low complexity" evidence="1">
    <location>
        <begin position="14"/>
        <end position="23"/>
    </location>
</feature>
<evidence type="ECO:0000313" key="2">
    <source>
        <dbReference type="EMBL" id="MBX58346.1"/>
    </source>
</evidence>
<reference evidence="2" key="1">
    <citation type="submission" date="2018-02" db="EMBL/GenBank/DDBJ databases">
        <title>Rhizophora mucronata_Transcriptome.</title>
        <authorList>
            <person name="Meera S.P."/>
            <person name="Sreeshan A."/>
            <person name="Augustine A."/>
        </authorList>
    </citation>
    <scope>NUCLEOTIDE SEQUENCE</scope>
    <source>
        <tissue evidence="2">Leaf</tissue>
    </source>
</reference>
<dbReference type="EMBL" id="GGEC01077862">
    <property type="protein sequence ID" value="MBX58346.1"/>
    <property type="molecule type" value="Transcribed_RNA"/>
</dbReference>
<proteinExistence type="predicted"/>